<name>A0ABW3FBW2_9PROT</name>
<feature type="region of interest" description="Disordered" evidence="2">
    <location>
        <begin position="77"/>
        <end position="107"/>
    </location>
</feature>
<dbReference type="EMBL" id="JBHTKB010000002">
    <property type="protein sequence ID" value="MFD0914249.1"/>
    <property type="molecule type" value="Genomic_DNA"/>
</dbReference>
<organism evidence="3 4">
    <name type="scientific">Methylophilus luteus</name>
    <dbReference type="NCBI Taxonomy" id="640108"/>
    <lineage>
        <taxon>Bacteria</taxon>
        <taxon>Pseudomonadati</taxon>
        <taxon>Pseudomonadota</taxon>
        <taxon>Betaproteobacteria</taxon>
        <taxon>Nitrosomonadales</taxon>
        <taxon>Methylophilaceae</taxon>
        <taxon>Methylophilus</taxon>
    </lineage>
</organism>
<reference evidence="4" key="1">
    <citation type="journal article" date="2019" name="Int. J. Syst. Evol. Microbiol.">
        <title>The Global Catalogue of Microorganisms (GCM) 10K type strain sequencing project: providing services to taxonomists for standard genome sequencing and annotation.</title>
        <authorList>
            <consortium name="The Broad Institute Genomics Platform"/>
            <consortium name="The Broad Institute Genome Sequencing Center for Infectious Disease"/>
            <person name="Wu L."/>
            <person name="Ma J."/>
        </authorList>
    </citation>
    <scope>NUCLEOTIDE SEQUENCE [LARGE SCALE GENOMIC DNA]</scope>
    <source>
        <strain evidence="4">CCUG 58412</strain>
    </source>
</reference>
<dbReference type="InterPro" id="IPR025577">
    <property type="entry name" value="FlxA"/>
</dbReference>
<evidence type="ECO:0000313" key="3">
    <source>
        <dbReference type="EMBL" id="MFD0914249.1"/>
    </source>
</evidence>
<gene>
    <name evidence="3" type="ORF">ACFQ1Z_11870</name>
</gene>
<evidence type="ECO:0000313" key="4">
    <source>
        <dbReference type="Proteomes" id="UP001597128"/>
    </source>
</evidence>
<evidence type="ECO:0000256" key="1">
    <source>
        <dbReference type="SAM" id="Coils"/>
    </source>
</evidence>
<feature type="coiled-coil region" evidence="1">
    <location>
        <begin position="27"/>
        <end position="54"/>
    </location>
</feature>
<keyword evidence="4" id="KW-1185">Reference proteome</keyword>
<feature type="region of interest" description="Disordered" evidence="2">
    <location>
        <begin position="1"/>
        <end position="25"/>
    </location>
</feature>
<keyword evidence="1" id="KW-0175">Coiled coil</keyword>
<dbReference type="RefSeq" id="WP_379057847.1">
    <property type="nucleotide sequence ID" value="NZ_JBHTKB010000002.1"/>
</dbReference>
<proteinExistence type="predicted"/>
<protein>
    <submittedName>
        <fullName evidence="3">FlxA-like family protein</fullName>
    </submittedName>
</protein>
<dbReference type="Pfam" id="PF14282">
    <property type="entry name" value="FlxA"/>
    <property type="match status" value="1"/>
</dbReference>
<comment type="caution">
    <text evidence="3">The sequence shown here is derived from an EMBL/GenBank/DDBJ whole genome shotgun (WGS) entry which is preliminary data.</text>
</comment>
<sequence>MTSVSINTGSLATASAGGQSAGNDSSIAGLKQKLAALNKNLREALNESSEAGMQKAKAIQMQIQITQAKLELLIQQQAEKASKQQEKPAANTAAVHSRHQGQIDVYA</sequence>
<dbReference type="Proteomes" id="UP001597128">
    <property type="component" value="Unassembled WGS sequence"/>
</dbReference>
<accession>A0ABW3FBW2</accession>
<evidence type="ECO:0000256" key="2">
    <source>
        <dbReference type="SAM" id="MobiDB-lite"/>
    </source>
</evidence>